<dbReference type="PANTHER" id="PTHR31375">
    <property type="match status" value="1"/>
</dbReference>
<comment type="similarity">
    <text evidence="2 9">Belongs to the glycosyl hydrolase 28 family.</text>
</comment>
<dbReference type="AlphaFoldDB" id="A0ABC9F6P8"/>
<dbReference type="GO" id="GO:0016798">
    <property type="term" value="F:hydrolase activity, acting on glycosyl bonds"/>
    <property type="evidence" value="ECO:0007669"/>
    <property type="project" value="UniProtKB-KW"/>
</dbReference>
<evidence type="ECO:0000256" key="5">
    <source>
        <dbReference type="ARBA" id="ARBA00022801"/>
    </source>
</evidence>
<evidence type="ECO:0000256" key="6">
    <source>
        <dbReference type="ARBA" id="ARBA00023295"/>
    </source>
</evidence>
<gene>
    <name evidence="11" type="ORF">URODEC1_LOCUS102176</name>
</gene>
<name>A0ABC9F6P8_9POAL</name>
<keyword evidence="6 9" id="KW-0326">Glycosidase</keyword>
<accession>A0ABC9F6P8</accession>
<sequence>MGAVGIIVVCAAAILLAGLAAARRVADDAAAAGELAFDVVAYGARGDGTTDDTKVCTRVRVVFFGPMAPVGRAHVSCHVCLWFRSLKAFEDAWAAACGARGPSASMVVPEQRTFLVGPVNFHGPCASGRIIVQIQGKIVAPPSTSASTWSSVENLYWLMFSRVDGLSVTGSGVLDGNGQSWWIRRCNNDVDCLQYAPTALKLVGCNNLELSQFSSVNSPQMHIVILQSSGVSVSGLTIAAPWSSPNTDGIHIERSQNVKITSSSIGTGDDCVSIGSGSHFVTVDGLNCGPGHGVSIGSLGKNGDTATVEFIDVKNVHFNNTMNGARIKTWEGGLGYAKSISFTNIEFDNVDHPVIIDQFYRDRSLERAVSINNVTYSNLNGTSSQTAVSFDCSDGGSCTDIHVDSMNIRGPDGQQTVARCRNAQVVISGQVYPEIPCSS</sequence>
<reference evidence="12" key="1">
    <citation type="submission" date="2024-06" db="EMBL/GenBank/DDBJ databases">
        <authorList>
            <person name="Ryan C."/>
        </authorList>
    </citation>
    <scope>NUCLEOTIDE SEQUENCE [LARGE SCALE GENOMIC DNA]</scope>
</reference>
<evidence type="ECO:0008006" key="13">
    <source>
        <dbReference type="Google" id="ProtNLM"/>
    </source>
</evidence>
<dbReference type="GO" id="GO:0071555">
    <property type="term" value="P:cell wall organization"/>
    <property type="evidence" value="ECO:0007669"/>
    <property type="project" value="UniProtKB-KW"/>
</dbReference>
<evidence type="ECO:0000256" key="10">
    <source>
        <dbReference type="SAM" id="SignalP"/>
    </source>
</evidence>
<dbReference type="SUPFAM" id="SSF51126">
    <property type="entry name" value="Pectin lyase-like"/>
    <property type="match status" value="1"/>
</dbReference>
<feature type="signal peptide" evidence="10">
    <location>
        <begin position="1"/>
        <end position="22"/>
    </location>
</feature>
<evidence type="ECO:0000256" key="3">
    <source>
        <dbReference type="ARBA" id="ARBA00022512"/>
    </source>
</evidence>
<keyword evidence="3" id="KW-0134">Cell wall</keyword>
<evidence type="ECO:0000256" key="8">
    <source>
        <dbReference type="PROSITE-ProRule" id="PRU10052"/>
    </source>
</evidence>
<comment type="subcellular location">
    <subcellularLocation>
        <location evidence="1">Secreted</location>
        <location evidence="1">Cell wall</location>
    </subcellularLocation>
</comment>
<dbReference type="Gene3D" id="2.160.20.10">
    <property type="entry name" value="Single-stranded right-handed beta-helix, Pectin lyase-like"/>
    <property type="match status" value="1"/>
</dbReference>
<keyword evidence="4" id="KW-0964">Secreted</keyword>
<dbReference type="EMBL" id="OZ075115">
    <property type="protein sequence ID" value="CAL5069382.1"/>
    <property type="molecule type" value="Genomic_DNA"/>
</dbReference>
<evidence type="ECO:0000313" key="11">
    <source>
        <dbReference type="EMBL" id="CAL5069382.1"/>
    </source>
</evidence>
<dbReference type="Pfam" id="PF00295">
    <property type="entry name" value="Glyco_hydro_28"/>
    <property type="match status" value="1"/>
</dbReference>
<keyword evidence="5 9" id="KW-0378">Hydrolase</keyword>
<proteinExistence type="inferred from homology"/>
<reference evidence="11 12" key="2">
    <citation type="submission" date="2024-10" db="EMBL/GenBank/DDBJ databases">
        <authorList>
            <person name="Ryan C."/>
        </authorList>
    </citation>
    <scope>NUCLEOTIDE SEQUENCE [LARGE SCALE GENOMIC DNA]</scope>
</reference>
<evidence type="ECO:0000256" key="2">
    <source>
        <dbReference type="ARBA" id="ARBA00008834"/>
    </source>
</evidence>
<evidence type="ECO:0000313" key="12">
    <source>
        <dbReference type="Proteomes" id="UP001497457"/>
    </source>
</evidence>
<keyword evidence="12" id="KW-1185">Reference proteome</keyword>
<dbReference type="InterPro" id="IPR012334">
    <property type="entry name" value="Pectin_lyas_fold"/>
</dbReference>
<protein>
    <recommendedName>
        <fullName evidence="13">Polygalacturonase</fullName>
    </recommendedName>
</protein>
<evidence type="ECO:0000256" key="1">
    <source>
        <dbReference type="ARBA" id="ARBA00004191"/>
    </source>
</evidence>
<feature type="chain" id="PRO_5044840474" description="Polygalacturonase" evidence="10">
    <location>
        <begin position="23"/>
        <end position="439"/>
    </location>
</feature>
<evidence type="ECO:0000256" key="9">
    <source>
        <dbReference type="RuleBase" id="RU361169"/>
    </source>
</evidence>
<dbReference type="InterPro" id="IPR011050">
    <property type="entry name" value="Pectin_lyase_fold/virulence"/>
</dbReference>
<dbReference type="PROSITE" id="PS00502">
    <property type="entry name" value="POLYGALACTURONASE"/>
    <property type="match status" value="1"/>
</dbReference>
<evidence type="ECO:0000256" key="7">
    <source>
        <dbReference type="ARBA" id="ARBA00023316"/>
    </source>
</evidence>
<keyword evidence="7" id="KW-0961">Cell wall biogenesis/degradation</keyword>
<feature type="active site" evidence="8">
    <location>
        <position position="292"/>
    </location>
</feature>
<keyword evidence="10" id="KW-0732">Signal</keyword>
<dbReference type="InterPro" id="IPR000743">
    <property type="entry name" value="Glyco_hydro_28"/>
</dbReference>
<organism evidence="11 12">
    <name type="scientific">Urochloa decumbens</name>
    <dbReference type="NCBI Taxonomy" id="240449"/>
    <lineage>
        <taxon>Eukaryota</taxon>
        <taxon>Viridiplantae</taxon>
        <taxon>Streptophyta</taxon>
        <taxon>Embryophyta</taxon>
        <taxon>Tracheophyta</taxon>
        <taxon>Spermatophyta</taxon>
        <taxon>Magnoliopsida</taxon>
        <taxon>Liliopsida</taxon>
        <taxon>Poales</taxon>
        <taxon>Poaceae</taxon>
        <taxon>PACMAD clade</taxon>
        <taxon>Panicoideae</taxon>
        <taxon>Panicodae</taxon>
        <taxon>Paniceae</taxon>
        <taxon>Melinidinae</taxon>
        <taxon>Urochloa</taxon>
    </lineage>
</organism>
<dbReference type="Proteomes" id="UP001497457">
    <property type="component" value="Chromosome 5rd"/>
</dbReference>
<evidence type="ECO:0000256" key="4">
    <source>
        <dbReference type="ARBA" id="ARBA00022525"/>
    </source>
</evidence>